<organism evidence="2">
    <name type="scientific">Pyricularia oryzae</name>
    <name type="common">Rice blast fungus</name>
    <name type="synonym">Magnaporthe oryzae</name>
    <dbReference type="NCBI Taxonomy" id="318829"/>
    <lineage>
        <taxon>Eukaryota</taxon>
        <taxon>Fungi</taxon>
        <taxon>Dikarya</taxon>
        <taxon>Ascomycota</taxon>
        <taxon>Pezizomycotina</taxon>
        <taxon>Sordariomycetes</taxon>
        <taxon>Sordariomycetidae</taxon>
        <taxon>Magnaporthales</taxon>
        <taxon>Pyriculariaceae</taxon>
        <taxon>Pyricularia</taxon>
    </lineage>
</organism>
<gene>
    <name evidence="2" type="primary">Avr-Pii</name>
</gene>
<name>A0A3G9D402_PYROR</name>
<keyword evidence="1" id="KW-0812">Transmembrane</keyword>
<sequence>MQLSKITFVIALYAIGIAVFPIPASLNGNTEVATFSDVKLEARSDTTYHKCSKCGYGSDDSDAYFNHKCN</sequence>
<keyword evidence="1" id="KW-0472">Membrane</keyword>
<accession>A0A3G9D402</accession>
<dbReference type="EMBL" id="LC175980">
    <property type="protein sequence ID" value="BAW95082.1"/>
    <property type="molecule type" value="Genomic_DNA"/>
</dbReference>
<evidence type="ECO:0000256" key="1">
    <source>
        <dbReference type="SAM" id="Phobius"/>
    </source>
</evidence>
<keyword evidence="1" id="KW-1133">Transmembrane helix</keyword>
<dbReference type="AlphaFoldDB" id="A0A3G9D402"/>
<reference evidence="2" key="1">
    <citation type="journal article" date="2017" name="ANRES 0">
        <title>Evaluation of mating type distribution and genetic diversity of Magnaporthe oryzae three avirulence genes, PWL-2, AVR-Pii, and Avr-Piz-t in Thailand rice blast isolates.</title>
        <authorList>
            <person name="Sirisathaworn T."/>
            <person name="Srirat T."/>
            <person name="Longya A."/>
            <person name="Jantasuriyarat C."/>
        </authorList>
    </citation>
    <scope>NUCLEOTIDE SEQUENCE</scope>
    <source>
        <strain evidence="2">13-1</strain>
    </source>
</reference>
<evidence type="ECO:0000313" key="2">
    <source>
        <dbReference type="EMBL" id="BAW95082.1"/>
    </source>
</evidence>
<proteinExistence type="predicted"/>
<protein>
    <submittedName>
        <fullName evidence="2">Avr-Pii protein</fullName>
    </submittedName>
</protein>
<feature type="transmembrane region" description="Helical" evidence="1">
    <location>
        <begin position="6"/>
        <end position="26"/>
    </location>
</feature>